<keyword evidence="2" id="KW-1185">Reference proteome</keyword>
<accession>A0A4D9DD45</accession>
<reference evidence="1 2" key="2">
    <citation type="submission" date="2019-04" db="EMBL/GenBank/DDBJ databases">
        <title>The genome sequence of big-headed turtle.</title>
        <authorList>
            <person name="Gong S."/>
        </authorList>
    </citation>
    <scope>NUCLEOTIDE SEQUENCE [LARGE SCALE GENOMIC DNA]</scope>
    <source>
        <strain evidence="1">DO16091913</strain>
        <tissue evidence="1">Muscle</tissue>
    </source>
</reference>
<organism evidence="1 2">
    <name type="scientific">Platysternon megacephalum</name>
    <name type="common">big-headed turtle</name>
    <dbReference type="NCBI Taxonomy" id="55544"/>
    <lineage>
        <taxon>Eukaryota</taxon>
        <taxon>Metazoa</taxon>
        <taxon>Chordata</taxon>
        <taxon>Craniata</taxon>
        <taxon>Vertebrata</taxon>
        <taxon>Euteleostomi</taxon>
        <taxon>Archelosauria</taxon>
        <taxon>Testudinata</taxon>
        <taxon>Testudines</taxon>
        <taxon>Cryptodira</taxon>
        <taxon>Durocryptodira</taxon>
        <taxon>Testudinoidea</taxon>
        <taxon>Platysternidae</taxon>
        <taxon>Platysternon</taxon>
    </lineage>
</organism>
<dbReference type="AlphaFoldDB" id="A0A4D9DD45"/>
<proteinExistence type="predicted"/>
<sequence>MGQSRLSCDSGALWRNPGVHSGHQRQPILCVHLQPREAARPLGRGPWDNEGDARSMARDVQNTFYEIVAEFGSMTQPQAVDYVKKLMTKGRYSLDVWS</sequence>
<evidence type="ECO:0000313" key="2">
    <source>
        <dbReference type="Proteomes" id="UP000297703"/>
    </source>
</evidence>
<dbReference type="Proteomes" id="UP000297703">
    <property type="component" value="Unassembled WGS sequence"/>
</dbReference>
<comment type="caution">
    <text evidence="1">The sequence shown here is derived from an EMBL/GenBank/DDBJ whole genome shotgun (WGS) entry which is preliminary data.</text>
</comment>
<reference evidence="1 2" key="1">
    <citation type="submission" date="2019-04" db="EMBL/GenBank/DDBJ databases">
        <title>Draft genome of the big-headed turtle Platysternon megacephalum.</title>
        <authorList>
            <person name="Gong S."/>
        </authorList>
    </citation>
    <scope>NUCLEOTIDE SEQUENCE [LARGE SCALE GENOMIC DNA]</scope>
    <source>
        <strain evidence="1">DO16091913</strain>
        <tissue evidence="1">Muscle</tissue>
    </source>
</reference>
<gene>
    <name evidence="1" type="ORF">DR999_PMT23095</name>
</gene>
<dbReference type="InterPro" id="IPR039261">
    <property type="entry name" value="FNR_nucleotide-bd"/>
</dbReference>
<dbReference type="SUPFAM" id="SSF52343">
    <property type="entry name" value="Ferredoxin reductase-like, C-terminal NADP-linked domain"/>
    <property type="match status" value="1"/>
</dbReference>
<protein>
    <submittedName>
        <fullName evidence="1">Kynureninase</fullName>
    </submittedName>
</protein>
<dbReference type="Gene3D" id="3.40.50.80">
    <property type="entry name" value="Nucleotide-binding domain of ferredoxin-NADP reductase (FNR) module"/>
    <property type="match status" value="1"/>
</dbReference>
<dbReference type="STRING" id="55544.A0A4D9DD45"/>
<dbReference type="OrthoDB" id="1856718at2759"/>
<dbReference type="EMBL" id="QXTE01008157">
    <property type="protein sequence ID" value="TFJ95374.1"/>
    <property type="molecule type" value="Genomic_DNA"/>
</dbReference>
<evidence type="ECO:0000313" key="1">
    <source>
        <dbReference type="EMBL" id="TFJ95374.1"/>
    </source>
</evidence>
<name>A0A4D9DD45_9SAUR</name>